<comment type="caution">
    <text evidence="1">The sequence shown here is derived from an EMBL/GenBank/DDBJ whole genome shotgun (WGS) entry which is preliminary data.</text>
</comment>
<evidence type="ECO:0000313" key="1">
    <source>
        <dbReference type="EMBL" id="CAE6872333.1"/>
    </source>
</evidence>
<name>A0A9N8QT12_9BURK</name>
<dbReference type="EMBL" id="CAJNAS010000003">
    <property type="protein sequence ID" value="CAE6872333.1"/>
    <property type="molecule type" value="Genomic_DNA"/>
</dbReference>
<organism evidence="1 2">
    <name type="scientific">Paraburkholderia domus</name>
    <dbReference type="NCBI Taxonomy" id="2793075"/>
    <lineage>
        <taxon>Bacteria</taxon>
        <taxon>Pseudomonadati</taxon>
        <taxon>Pseudomonadota</taxon>
        <taxon>Betaproteobacteria</taxon>
        <taxon>Burkholderiales</taxon>
        <taxon>Burkholderiaceae</taxon>
        <taxon>Paraburkholderia</taxon>
    </lineage>
</organism>
<accession>A0A9N8QT12</accession>
<proteinExistence type="predicted"/>
<keyword evidence="2" id="KW-1185">Reference proteome</keyword>
<protein>
    <submittedName>
        <fullName evidence="1">Uncharacterized protein</fullName>
    </submittedName>
</protein>
<evidence type="ECO:0000313" key="2">
    <source>
        <dbReference type="Proteomes" id="UP000675121"/>
    </source>
</evidence>
<gene>
    <name evidence="1" type="ORF">R70211_01350</name>
</gene>
<dbReference type="AlphaFoldDB" id="A0A9N8QT12"/>
<sequence>MGSIGAYVVSMNLHRRHLTDSQRAMIAANLATLKVGDNQHTAQAVSQGEAAKTLSVSVDSLQRGKKVRESNHPRLIEAVERGVIDVSNAFVLATLDQAELDVLTSTSDPKDMVRKARAIKKLQKEDHARFLMEGRGSSTNHGFDDGHLLAVFLDVLFQCFEFDRAHAGEDGGSVVNLILLVCETLKINCGVIVLVAHNVLLGVSR</sequence>
<dbReference type="Gene3D" id="1.10.10.2830">
    <property type="match status" value="1"/>
</dbReference>
<dbReference type="Proteomes" id="UP000675121">
    <property type="component" value="Unassembled WGS sequence"/>
</dbReference>
<dbReference type="RefSeq" id="WP_201138894.1">
    <property type="nucleotide sequence ID" value="NZ_CAJNAS010000003.1"/>
</dbReference>
<reference evidence="1" key="1">
    <citation type="submission" date="2021-02" db="EMBL/GenBank/DDBJ databases">
        <authorList>
            <person name="Vanwijnsberghe S."/>
        </authorList>
    </citation>
    <scope>NUCLEOTIDE SEQUENCE</scope>
    <source>
        <strain evidence="1">R-70211</strain>
    </source>
</reference>